<evidence type="ECO:0000313" key="1">
    <source>
        <dbReference type="EMBL" id="KAJ9100211.1"/>
    </source>
</evidence>
<sequence>MKMRVSLSFTFLWTIAQRFGHTRAALQFPLNKGSINLGENVVVDRPLGTEDPWLHRIDPSILQPVLLAVNGNSTNKVDLVYFGDGYTKDEQATFLRDAQFLTDTLLQPGGAFSPVRDLLNFWAVLLPSQESGIGTHGKPRNTTFGLYRPGEELRAVFYAHPERVAAACKALNDVNFAGGCDEPILLGNDPFYGGLGGTPTVITASRNNGVQVLRHELGHTLIPVGEEYDGGYAYFGVNAAAHTNTTKQDVTWRQWLSDPKARRTGRVRLEDSRVAVQQYPWFDLSNRSYTVRFEDHGEAYPTALLRFSVSGIPTEHRLMVKLDGEEVKYEFSKDHRGSLDRTWVQIELEHGLRGVQSKTSRHCLEFTASAASEKVRPMLSSVEVIEYGPEERFNKMPGHIGAYPTVDIDGGVTLRPTNEGCLMRDVTVPTDTSSDNSATIAITLLNMTDATYALRWYRGTTEINTFANQTTIRVPGRAESTVAAWYTAEVELSLPQVRLEGREEMKENVKIWYQGCD</sequence>
<gene>
    <name evidence="1" type="ORF">QFC20_005488</name>
</gene>
<accession>A0ACC2VNK3</accession>
<name>A0ACC2VNK3_9TREE</name>
<dbReference type="EMBL" id="JASBWS010000077">
    <property type="protein sequence ID" value="KAJ9100211.1"/>
    <property type="molecule type" value="Genomic_DNA"/>
</dbReference>
<protein>
    <submittedName>
        <fullName evidence="1">Uncharacterized protein</fullName>
    </submittedName>
</protein>
<proteinExistence type="predicted"/>
<dbReference type="Proteomes" id="UP001230649">
    <property type="component" value="Unassembled WGS sequence"/>
</dbReference>
<reference evidence="1" key="1">
    <citation type="submission" date="2023-04" db="EMBL/GenBank/DDBJ databases">
        <title>Draft Genome sequencing of Naganishia species isolated from polar environments using Oxford Nanopore Technology.</title>
        <authorList>
            <person name="Leo P."/>
            <person name="Venkateswaran K."/>
        </authorList>
    </citation>
    <scope>NUCLEOTIDE SEQUENCE</scope>
    <source>
        <strain evidence="1">MNA-CCFEE 5262</strain>
    </source>
</reference>
<keyword evidence="2" id="KW-1185">Reference proteome</keyword>
<comment type="caution">
    <text evidence="1">The sequence shown here is derived from an EMBL/GenBank/DDBJ whole genome shotgun (WGS) entry which is preliminary data.</text>
</comment>
<evidence type="ECO:0000313" key="2">
    <source>
        <dbReference type="Proteomes" id="UP001230649"/>
    </source>
</evidence>
<organism evidence="1 2">
    <name type="scientific">Naganishia adeliensis</name>
    <dbReference type="NCBI Taxonomy" id="92952"/>
    <lineage>
        <taxon>Eukaryota</taxon>
        <taxon>Fungi</taxon>
        <taxon>Dikarya</taxon>
        <taxon>Basidiomycota</taxon>
        <taxon>Agaricomycotina</taxon>
        <taxon>Tremellomycetes</taxon>
        <taxon>Filobasidiales</taxon>
        <taxon>Filobasidiaceae</taxon>
        <taxon>Naganishia</taxon>
    </lineage>
</organism>